<evidence type="ECO:0000313" key="1">
    <source>
        <dbReference type="Ensembl" id="ENSCINP00000035529.1"/>
    </source>
</evidence>
<reference evidence="2" key="1">
    <citation type="journal article" date="2002" name="Science">
        <title>The draft genome of Ciona intestinalis: insights into chordate and vertebrate origins.</title>
        <authorList>
            <person name="Dehal P."/>
            <person name="Satou Y."/>
            <person name="Campbell R.K."/>
            <person name="Chapman J."/>
            <person name="Degnan B."/>
            <person name="De Tomaso A."/>
            <person name="Davidson B."/>
            <person name="Di Gregorio A."/>
            <person name="Gelpke M."/>
            <person name="Goodstein D.M."/>
            <person name="Harafuji N."/>
            <person name="Hastings K.E."/>
            <person name="Ho I."/>
            <person name="Hotta K."/>
            <person name="Huang W."/>
            <person name="Kawashima T."/>
            <person name="Lemaire P."/>
            <person name="Martinez D."/>
            <person name="Meinertzhagen I.A."/>
            <person name="Necula S."/>
            <person name="Nonaka M."/>
            <person name="Putnam N."/>
            <person name="Rash S."/>
            <person name="Saiga H."/>
            <person name="Satake M."/>
            <person name="Terry A."/>
            <person name="Yamada L."/>
            <person name="Wang H.G."/>
            <person name="Awazu S."/>
            <person name="Azumi K."/>
            <person name="Boore J."/>
            <person name="Branno M."/>
            <person name="Chin-Bow S."/>
            <person name="DeSantis R."/>
            <person name="Doyle S."/>
            <person name="Francino P."/>
            <person name="Keys D.N."/>
            <person name="Haga S."/>
            <person name="Hayashi H."/>
            <person name="Hino K."/>
            <person name="Imai K.S."/>
            <person name="Inaba K."/>
            <person name="Kano S."/>
            <person name="Kobayashi K."/>
            <person name="Kobayashi M."/>
            <person name="Lee B.I."/>
            <person name="Makabe K.W."/>
            <person name="Manohar C."/>
            <person name="Matassi G."/>
            <person name="Medina M."/>
            <person name="Mochizuki Y."/>
            <person name="Mount S."/>
            <person name="Morishita T."/>
            <person name="Miura S."/>
            <person name="Nakayama A."/>
            <person name="Nishizaka S."/>
            <person name="Nomoto H."/>
            <person name="Ohta F."/>
            <person name="Oishi K."/>
            <person name="Rigoutsos I."/>
            <person name="Sano M."/>
            <person name="Sasaki A."/>
            <person name="Sasakura Y."/>
            <person name="Shoguchi E."/>
            <person name="Shin-i T."/>
            <person name="Spagnuolo A."/>
            <person name="Stainier D."/>
            <person name="Suzuki M.M."/>
            <person name="Tassy O."/>
            <person name="Takatori N."/>
            <person name="Tokuoka M."/>
            <person name="Yagi K."/>
            <person name="Yoshizaki F."/>
            <person name="Wada S."/>
            <person name="Zhang C."/>
            <person name="Hyatt P.D."/>
            <person name="Larimer F."/>
            <person name="Detter C."/>
            <person name="Doggett N."/>
            <person name="Glavina T."/>
            <person name="Hawkins T."/>
            <person name="Richardson P."/>
            <person name="Lucas S."/>
            <person name="Kohara Y."/>
            <person name="Levine M."/>
            <person name="Satoh N."/>
            <person name="Rokhsar D.S."/>
        </authorList>
    </citation>
    <scope>NUCLEOTIDE SEQUENCE [LARGE SCALE GENOMIC DNA]</scope>
</reference>
<sequence length="96" mass="10848">MRQLKHGSTRCPIILTGQGRARLERNAGITNKLFGLKHTKLDVQPAFASIKPFMYVGVNGTPFHYIFSSHLVVNKEYSKNYKTISSRLPQTVVMIV</sequence>
<reference evidence="1" key="4">
    <citation type="submission" date="2025-09" db="UniProtKB">
        <authorList>
            <consortium name="Ensembl"/>
        </authorList>
    </citation>
    <scope>IDENTIFICATION</scope>
</reference>
<dbReference type="HOGENOM" id="CLU_2359046_0_0_1"/>
<dbReference type="AlphaFoldDB" id="H2Y0U5"/>
<protein>
    <submittedName>
        <fullName evidence="1">Uncharacterized protein</fullName>
    </submittedName>
</protein>
<proteinExistence type="predicted"/>
<keyword evidence="2" id="KW-1185">Reference proteome</keyword>
<name>H2Y0U5_CIOIN</name>
<dbReference type="EMBL" id="EAAA01002459">
    <property type="status" value="NOT_ANNOTATED_CDS"/>
    <property type="molecule type" value="Genomic_DNA"/>
</dbReference>
<accession>H2Y0U5</accession>
<dbReference type="InParanoid" id="H2Y0U5"/>
<organism evidence="1 2">
    <name type="scientific">Ciona intestinalis</name>
    <name type="common">Transparent sea squirt</name>
    <name type="synonym">Ascidia intestinalis</name>
    <dbReference type="NCBI Taxonomy" id="7719"/>
    <lineage>
        <taxon>Eukaryota</taxon>
        <taxon>Metazoa</taxon>
        <taxon>Chordata</taxon>
        <taxon>Tunicata</taxon>
        <taxon>Ascidiacea</taxon>
        <taxon>Phlebobranchia</taxon>
        <taxon>Cionidae</taxon>
        <taxon>Ciona</taxon>
    </lineage>
</organism>
<reference evidence="1" key="2">
    <citation type="journal article" date="2008" name="Genome Biol.">
        <title>Improved genome assembly and evidence-based global gene model set for the chordate Ciona intestinalis: new insight into intron and operon populations.</title>
        <authorList>
            <person name="Satou Y."/>
            <person name="Mineta K."/>
            <person name="Ogasawara M."/>
            <person name="Sasakura Y."/>
            <person name="Shoguchi E."/>
            <person name="Ueno K."/>
            <person name="Yamada L."/>
            <person name="Matsumoto J."/>
            <person name="Wasserscheid J."/>
            <person name="Dewar K."/>
            <person name="Wiley G.B."/>
            <person name="Macmil S.L."/>
            <person name="Roe B.A."/>
            <person name="Zeller R.W."/>
            <person name="Hastings K.E."/>
            <person name="Lemaire P."/>
            <person name="Lindquist E."/>
            <person name="Endo T."/>
            <person name="Hotta K."/>
            <person name="Inaba K."/>
        </authorList>
    </citation>
    <scope>NUCLEOTIDE SEQUENCE [LARGE SCALE GENOMIC DNA]</scope>
    <source>
        <strain evidence="1">wild type</strain>
    </source>
</reference>
<dbReference type="Proteomes" id="UP000008144">
    <property type="component" value="Chromosome 7"/>
</dbReference>
<reference evidence="1" key="3">
    <citation type="submission" date="2025-08" db="UniProtKB">
        <authorList>
            <consortium name="Ensembl"/>
        </authorList>
    </citation>
    <scope>IDENTIFICATION</scope>
</reference>
<dbReference type="Ensembl" id="ENSCINT00000032986.1">
    <property type="protein sequence ID" value="ENSCINP00000035529.1"/>
    <property type="gene ID" value="ENSCING00000018557.1"/>
</dbReference>
<evidence type="ECO:0000313" key="2">
    <source>
        <dbReference type="Proteomes" id="UP000008144"/>
    </source>
</evidence>